<keyword evidence="2" id="KW-0808">Transferase</keyword>
<dbReference type="InterPro" id="IPR002155">
    <property type="entry name" value="Thiolase"/>
</dbReference>
<dbReference type="InterPro" id="IPR016039">
    <property type="entry name" value="Thiolase-like"/>
</dbReference>
<evidence type="ECO:0000313" key="3">
    <source>
        <dbReference type="Proteomes" id="UP000192674"/>
    </source>
</evidence>
<dbReference type="PANTHER" id="PTHR42870:SF1">
    <property type="entry name" value="NON-SPECIFIC LIPID-TRANSFER PROTEIN-LIKE 2"/>
    <property type="match status" value="1"/>
</dbReference>
<evidence type="ECO:0000313" key="2">
    <source>
        <dbReference type="EMBL" id="SMD22918.1"/>
    </source>
</evidence>
<dbReference type="InterPro" id="IPR055140">
    <property type="entry name" value="Thiolase_C_2"/>
</dbReference>
<dbReference type="CDD" id="cd00829">
    <property type="entry name" value="SCP-x_thiolase"/>
    <property type="match status" value="1"/>
</dbReference>
<keyword evidence="3" id="KW-1185">Reference proteome</keyword>
<gene>
    <name evidence="2" type="ORF">SAMN05661093_07699</name>
</gene>
<reference evidence="2 3" key="1">
    <citation type="submission" date="2017-04" db="EMBL/GenBank/DDBJ databases">
        <authorList>
            <person name="Afonso C.L."/>
            <person name="Miller P.J."/>
            <person name="Scott M.A."/>
            <person name="Spackman E."/>
            <person name="Goraichik I."/>
            <person name="Dimitrov K.M."/>
            <person name="Suarez D.L."/>
            <person name="Swayne D.E."/>
        </authorList>
    </citation>
    <scope>NUCLEOTIDE SEQUENCE [LARGE SCALE GENOMIC DNA]</scope>
    <source>
        <strain evidence="2 3">DSM 43828</strain>
    </source>
</reference>
<sequence>MSIRGKTAIAGIAEVDTFQTTGHSPASLAAVASKRALDDAGLKLSDVDGLFTTSAYYSMPTLTMSEHLGIKPRFTDSTALGGCSFVAHLGHAAAAIEAGLCDVALVCYGSTQRSDRGKLVSNADWLAYEQPYGLLHPVGSFGLIAHRHMAQYGTTSEQLAQIAVAARSWALLNPAAPYPKPLTVDDVLDSALIASPLHKLDCCLVTDGGAAVVLTSADRARDLAKPPVYLLGSGEASNHRNISQMPDLTTTEAATRSAERAMRMAGITHADIDTAHVYDAFTISLLILLEDLGFCPKGEGGRYVEDGAIAPGGSLALNTNGGGLSYTHPGMLGMFLITEAVRQLRGEAGARQRQDAAVSLVHGMGLTLAAHATAVLGTSP</sequence>
<dbReference type="EMBL" id="FWXV01000008">
    <property type="protein sequence ID" value="SMD22918.1"/>
    <property type="molecule type" value="Genomic_DNA"/>
</dbReference>
<dbReference type="PIRSF" id="PIRSF000429">
    <property type="entry name" value="Ac-CoA_Ac_transf"/>
    <property type="match status" value="1"/>
</dbReference>
<organism evidence="2 3">
    <name type="scientific">Kibdelosporangium aridum</name>
    <dbReference type="NCBI Taxonomy" id="2030"/>
    <lineage>
        <taxon>Bacteria</taxon>
        <taxon>Bacillati</taxon>
        <taxon>Actinomycetota</taxon>
        <taxon>Actinomycetes</taxon>
        <taxon>Pseudonocardiales</taxon>
        <taxon>Pseudonocardiaceae</taxon>
        <taxon>Kibdelosporangium</taxon>
    </lineage>
</organism>
<feature type="domain" description="Thiolase C-terminal" evidence="1">
    <location>
        <begin position="234"/>
        <end position="378"/>
    </location>
</feature>
<dbReference type="Gene3D" id="3.40.47.10">
    <property type="match status" value="1"/>
</dbReference>
<dbReference type="RefSeq" id="WP_084431701.1">
    <property type="nucleotide sequence ID" value="NZ_FWXV01000008.1"/>
</dbReference>
<dbReference type="AlphaFoldDB" id="A0A1Y5Y1E3"/>
<dbReference type="Proteomes" id="UP000192674">
    <property type="component" value="Unassembled WGS sequence"/>
</dbReference>
<dbReference type="Pfam" id="PF22691">
    <property type="entry name" value="Thiolase_C_1"/>
    <property type="match status" value="1"/>
</dbReference>
<name>A0A1Y5Y1E3_KIBAR</name>
<dbReference type="GO" id="GO:0016747">
    <property type="term" value="F:acyltransferase activity, transferring groups other than amino-acyl groups"/>
    <property type="evidence" value="ECO:0007669"/>
    <property type="project" value="InterPro"/>
</dbReference>
<dbReference type="PANTHER" id="PTHR42870">
    <property type="entry name" value="ACETYL-COA C-ACETYLTRANSFERASE"/>
    <property type="match status" value="1"/>
</dbReference>
<dbReference type="SUPFAM" id="SSF53901">
    <property type="entry name" value="Thiolase-like"/>
    <property type="match status" value="2"/>
</dbReference>
<dbReference type="NCBIfam" id="NF004811">
    <property type="entry name" value="PRK06158.1"/>
    <property type="match status" value="1"/>
</dbReference>
<evidence type="ECO:0000259" key="1">
    <source>
        <dbReference type="Pfam" id="PF22691"/>
    </source>
</evidence>
<protein>
    <submittedName>
        <fullName evidence="2">Acetyl-CoA acetyltransferase</fullName>
    </submittedName>
</protein>
<proteinExistence type="predicted"/>
<accession>A0A1Y5Y1E3</accession>